<protein>
    <submittedName>
        <fullName evidence="1">Uncharacterized protein</fullName>
    </submittedName>
</protein>
<dbReference type="Proteomes" id="UP000476332">
    <property type="component" value="Unassembled WGS sequence"/>
</dbReference>
<sequence length="284" mass="32143">MEVREEKLIATRATSLAPLLRRRRDWDGRVQDVSIDDLLSWTFRTELPKANRADEGWGGPAGIQSSSIATLGLLGTRVQLSRRTGSFSPGEDDTPPDPDALLIAEAVAGLDSLIIDLDDVDLLDDAPFEELTAEEKLDAHLAARSFVLDKSGRLRSSLSATVITLAVLEREAPTRVVEPVKRPMVTKNGRPAWFVMKWFEASEWLPARQAEVDGYDIRRRRPYPGAYRRFRLEPNPAPIVAERIEYQAWRYALEWLCTELSGNLERFEPLPNRAPWWPWQRGAG</sequence>
<evidence type="ECO:0000313" key="2">
    <source>
        <dbReference type="Proteomes" id="UP000476332"/>
    </source>
</evidence>
<keyword evidence="2" id="KW-1185">Reference proteome</keyword>
<accession>A0A6L9MNW9</accession>
<reference evidence="1 2" key="1">
    <citation type="submission" date="2020-01" db="EMBL/GenBank/DDBJ databases">
        <title>Genomes of bacteria type strains.</title>
        <authorList>
            <person name="Chen J."/>
            <person name="Zhu S."/>
            <person name="Chen J."/>
        </authorList>
    </citation>
    <scope>NUCLEOTIDE SEQUENCE [LARGE SCALE GENOMIC DNA]</scope>
    <source>
        <strain evidence="1 2">KCTC 52919</strain>
    </source>
</reference>
<proteinExistence type="predicted"/>
<name>A0A6L9MNW9_9HYPH</name>
<organism evidence="1 2">
    <name type="scientific">Aurantimonas aggregata</name>
    <dbReference type="NCBI Taxonomy" id="2047720"/>
    <lineage>
        <taxon>Bacteria</taxon>
        <taxon>Pseudomonadati</taxon>
        <taxon>Pseudomonadota</taxon>
        <taxon>Alphaproteobacteria</taxon>
        <taxon>Hyphomicrobiales</taxon>
        <taxon>Aurantimonadaceae</taxon>
        <taxon>Aurantimonas</taxon>
    </lineage>
</organism>
<dbReference type="RefSeq" id="WP_163046357.1">
    <property type="nucleotide sequence ID" value="NZ_JAAAMJ010000055.1"/>
</dbReference>
<gene>
    <name evidence="1" type="ORF">GTW51_23005</name>
</gene>
<evidence type="ECO:0000313" key="1">
    <source>
        <dbReference type="EMBL" id="NDV89513.1"/>
    </source>
</evidence>
<dbReference type="EMBL" id="JAAAMJ010000055">
    <property type="protein sequence ID" value="NDV89513.1"/>
    <property type="molecule type" value="Genomic_DNA"/>
</dbReference>
<dbReference type="AlphaFoldDB" id="A0A6L9MNW9"/>
<comment type="caution">
    <text evidence="1">The sequence shown here is derived from an EMBL/GenBank/DDBJ whole genome shotgun (WGS) entry which is preliminary data.</text>
</comment>